<proteinExistence type="predicted"/>
<dbReference type="EMBL" id="MN739078">
    <property type="protein sequence ID" value="QHS87179.1"/>
    <property type="molecule type" value="Genomic_DNA"/>
</dbReference>
<dbReference type="Pfam" id="PF20102">
    <property type="entry name" value="DUF6492"/>
    <property type="match status" value="1"/>
</dbReference>
<sequence>MFDIVVPLGPNDSIWIHKQIAATKASILGYRNIYIVTRQSNIQIEGCTIINESIFPFTIESVQSILGKNERNGWYLQQLLKLYAGAVIPGILDRYLVIDSDVFFKNPTKFEEDDICLYTTGTEHHSPYFEHMKRLHPSLTRKMDASGIVHHMMFETKHINGLFELVKQTHPSLVFWQVFLKNVDPQHILHSGASEYEIYFNYMLHHNPTCIRIRPLKWTNSPTINNYSQHYDYIAVHWYIRI</sequence>
<reference evidence="1" key="1">
    <citation type="journal article" date="2020" name="Nature">
        <title>Giant virus diversity and host interactions through global metagenomics.</title>
        <authorList>
            <person name="Schulz F."/>
            <person name="Roux S."/>
            <person name="Paez-Espino D."/>
            <person name="Jungbluth S."/>
            <person name="Walsh D.A."/>
            <person name="Denef V.J."/>
            <person name="McMahon K.D."/>
            <person name="Konstantinidis K.T."/>
            <person name="Eloe-Fadrosh E.A."/>
            <person name="Kyrpides N.C."/>
            <person name="Woyke T."/>
        </authorList>
    </citation>
    <scope>NUCLEOTIDE SEQUENCE</scope>
    <source>
        <strain evidence="1">GVMAG-M-3300009684-20</strain>
    </source>
</reference>
<protein>
    <recommendedName>
        <fullName evidence="2">Nucleotide-diphospho-sugar transferase domain-containing protein</fullName>
    </recommendedName>
</protein>
<dbReference type="AlphaFoldDB" id="A0A6C0B6K5"/>
<organism evidence="1">
    <name type="scientific">viral metagenome</name>
    <dbReference type="NCBI Taxonomy" id="1070528"/>
    <lineage>
        <taxon>unclassified sequences</taxon>
        <taxon>metagenomes</taxon>
        <taxon>organismal metagenomes</taxon>
    </lineage>
</organism>
<evidence type="ECO:0008006" key="2">
    <source>
        <dbReference type="Google" id="ProtNLM"/>
    </source>
</evidence>
<evidence type="ECO:0000313" key="1">
    <source>
        <dbReference type="EMBL" id="QHS87179.1"/>
    </source>
</evidence>
<name>A0A6C0B6K5_9ZZZZ</name>
<accession>A0A6C0B6K5</accession>
<dbReference type="InterPro" id="IPR045499">
    <property type="entry name" value="DUF6492"/>
</dbReference>